<dbReference type="InterPro" id="IPR046335">
    <property type="entry name" value="LacI/GalR-like_sensor"/>
</dbReference>
<evidence type="ECO:0000256" key="4">
    <source>
        <dbReference type="ARBA" id="ARBA00023163"/>
    </source>
</evidence>
<dbReference type="EMBL" id="CP036313">
    <property type="protein sequence ID" value="QBH15182.1"/>
    <property type="molecule type" value="Genomic_DNA"/>
</dbReference>
<evidence type="ECO:0000313" key="6">
    <source>
        <dbReference type="EMBL" id="QBH15182.1"/>
    </source>
</evidence>
<dbReference type="EMBL" id="QLNI01000063">
    <property type="protein sequence ID" value="RAM00127.1"/>
    <property type="molecule type" value="Genomic_DNA"/>
</dbReference>
<gene>
    <name evidence="7" type="ORF">DO021_20720</name>
    <name evidence="6" type="ORF">EYB58_21020</name>
</gene>
<dbReference type="PROSITE" id="PS00356">
    <property type="entry name" value="HTH_LACI_1"/>
    <property type="match status" value="1"/>
</dbReference>
<dbReference type="SMART" id="SM00354">
    <property type="entry name" value="HTH_LACI"/>
    <property type="match status" value="1"/>
</dbReference>
<evidence type="ECO:0000313" key="8">
    <source>
        <dbReference type="Proteomes" id="UP000248798"/>
    </source>
</evidence>
<proteinExistence type="predicted"/>
<dbReference type="OrthoDB" id="59108at2"/>
<dbReference type="Gene3D" id="1.10.260.40">
    <property type="entry name" value="lambda repressor-like DNA-binding domains"/>
    <property type="match status" value="1"/>
</dbReference>
<keyword evidence="4" id="KW-0804">Transcription</keyword>
<evidence type="ECO:0000256" key="3">
    <source>
        <dbReference type="ARBA" id="ARBA00023125"/>
    </source>
</evidence>
<dbReference type="GO" id="GO:0000976">
    <property type="term" value="F:transcription cis-regulatory region binding"/>
    <property type="evidence" value="ECO:0007669"/>
    <property type="project" value="TreeGrafter"/>
</dbReference>
<evidence type="ECO:0000313" key="7">
    <source>
        <dbReference type="EMBL" id="RAM00127.1"/>
    </source>
</evidence>
<evidence type="ECO:0000259" key="5">
    <source>
        <dbReference type="PROSITE" id="PS50932"/>
    </source>
</evidence>
<dbReference type="InterPro" id="IPR010982">
    <property type="entry name" value="Lambda_DNA-bd_dom_sf"/>
</dbReference>
<dbReference type="PANTHER" id="PTHR30146:SF148">
    <property type="entry name" value="HTH-TYPE TRANSCRIPTIONAL REPRESSOR PURR-RELATED"/>
    <property type="match status" value="1"/>
</dbReference>
<protein>
    <submittedName>
        <fullName evidence="7">LacI family transcriptional regulator</fullName>
    </submittedName>
</protein>
<dbReference type="Pfam" id="PF13377">
    <property type="entry name" value="Peripla_BP_3"/>
    <property type="match status" value="1"/>
</dbReference>
<dbReference type="CDD" id="cd01392">
    <property type="entry name" value="HTH_LacI"/>
    <property type="match status" value="1"/>
</dbReference>
<dbReference type="SUPFAM" id="SSF47413">
    <property type="entry name" value="lambda repressor-like DNA-binding domains"/>
    <property type="match status" value="1"/>
</dbReference>
<dbReference type="InterPro" id="IPR028082">
    <property type="entry name" value="Peripla_BP_I"/>
</dbReference>
<keyword evidence="9" id="KW-1185">Reference proteome</keyword>
<dbReference type="PROSITE" id="PS50932">
    <property type="entry name" value="HTH_LACI_2"/>
    <property type="match status" value="1"/>
</dbReference>
<dbReference type="Gene3D" id="3.40.50.2300">
    <property type="match status" value="2"/>
</dbReference>
<keyword evidence="3" id="KW-0238">DNA-binding</keyword>
<dbReference type="Proteomes" id="UP000293902">
    <property type="component" value="Chromosome"/>
</dbReference>
<dbReference type="InterPro" id="IPR000843">
    <property type="entry name" value="HTH_LacI"/>
</dbReference>
<organism evidence="7 8">
    <name type="scientific">Desulfobacter hydrogenophilus</name>
    <dbReference type="NCBI Taxonomy" id="2291"/>
    <lineage>
        <taxon>Bacteria</taxon>
        <taxon>Pseudomonadati</taxon>
        <taxon>Thermodesulfobacteriota</taxon>
        <taxon>Desulfobacteria</taxon>
        <taxon>Desulfobacterales</taxon>
        <taxon>Desulfobacteraceae</taxon>
        <taxon>Desulfobacter</taxon>
    </lineage>
</organism>
<reference evidence="7 8" key="1">
    <citation type="submission" date="2018-06" db="EMBL/GenBank/DDBJ databases">
        <title>Complete Genome Sequence of Desulfobacter hydrogenophilus (DSM3380).</title>
        <authorList>
            <person name="Marietou A."/>
            <person name="Schreiber L."/>
            <person name="Marshall I."/>
            <person name="Jorgensen B."/>
        </authorList>
    </citation>
    <scope>NUCLEOTIDE SEQUENCE [LARGE SCALE GENOMIC DNA]</scope>
    <source>
        <strain evidence="7 8">DSM 3380</strain>
    </source>
</reference>
<evidence type="ECO:0000256" key="2">
    <source>
        <dbReference type="ARBA" id="ARBA00023015"/>
    </source>
</evidence>
<sequence length="332" mass="37047">MVSIKDVAISAGVSTATVSRVLAEKPYVRREVRDRVKAVVKELNYSPNRIARNLRSRTSKVIGLIVSDIENPFFQQISRAVEDAAYEQGYSVILCNNDENPEKEILYLHLLRDENVAGIILSATRQTADNFTKISELDIPMVVIDRRVNNGAVDNILIDNVQSAYTIISHLIEHGHRRIGAIFGIGSTTGRERREGLLSALKDHNIQQSSDLIKYTNPREEDGFNTTIKLIQLPEPPDAIFTSNSLLAAGALRALRESKKAIPEEIAFASFDETTWAKLVVPALTVIEQPTHEIGRTATELLIKRIQNPNRSTRQVTLKSRLIVRQSCGCQN</sequence>
<dbReference type="SUPFAM" id="SSF53822">
    <property type="entry name" value="Periplasmic binding protein-like I"/>
    <property type="match status" value="1"/>
</dbReference>
<dbReference type="Pfam" id="PF00356">
    <property type="entry name" value="LacI"/>
    <property type="match status" value="1"/>
</dbReference>
<feature type="domain" description="HTH lacI-type" evidence="5">
    <location>
        <begin position="2"/>
        <end position="56"/>
    </location>
</feature>
<dbReference type="GO" id="GO:0003700">
    <property type="term" value="F:DNA-binding transcription factor activity"/>
    <property type="evidence" value="ECO:0007669"/>
    <property type="project" value="TreeGrafter"/>
</dbReference>
<keyword evidence="1" id="KW-0678">Repressor</keyword>
<dbReference type="PANTHER" id="PTHR30146">
    <property type="entry name" value="LACI-RELATED TRANSCRIPTIONAL REPRESSOR"/>
    <property type="match status" value="1"/>
</dbReference>
<dbReference type="AlphaFoldDB" id="A0A328FAT3"/>
<dbReference type="Proteomes" id="UP000248798">
    <property type="component" value="Unassembled WGS sequence"/>
</dbReference>
<name>A0A328FAT3_9BACT</name>
<keyword evidence="2" id="KW-0805">Transcription regulation</keyword>
<dbReference type="RefSeq" id="WP_111960224.1">
    <property type="nucleotide sequence ID" value="NZ_CP036313.1"/>
</dbReference>
<evidence type="ECO:0000256" key="1">
    <source>
        <dbReference type="ARBA" id="ARBA00022491"/>
    </source>
</evidence>
<accession>A0A328FAT3</accession>
<reference evidence="6 9" key="2">
    <citation type="submission" date="2019-02" db="EMBL/GenBank/DDBJ databases">
        <title>Complete genome sequence of Desulfobacter hydrogenophilus AcRS1.</title>
        <authorList>
            <person name="Marietou A."/>
            <person name="Lund M.B."/>
            <person name="Marshall I.P.G."/>
            <person name="Schreiber L."/>
            <person name="Jorgensen B."/>
        </authorList>
    </citation>
    <scope>NUCLEOTIDE SEQUENCE [LARGE SCALE GENOMIC DNA]</scope>
    <source>
        <strain evidence="6 9">AcRS1</strain>
    </source>
</reference>
<dbReference type="CDD" id="cd19977">
    <property type="entry name" value="PBP1_EndR-like"/>
    <property type="match status" value="1"/>
</dbReference>
<evidence type="ECO:0000313" key="9">
    <source>
        <dbReference type="Proteomes" id="UP000293902"/>
    </source>
</evidence>